<dbReference type="Pfam" id="PF00535">
    <property type="entry name" value="Glycos_transf_2"/>
    <property type="match status" value="1"/>
</dbReference>
<dbReference type="InterPro" id="IPR001173">
    <property type="entry name" value="Glyco_trans_2-like"/>
</dbReference>
<evidence type="ECO:0000313" key="5">
    <source>
        <dbReference type="EMBL" id="PKV76385.1"/>
    </source>
</evidence>
<dbReference type="PANTHER" id="PTHR43398">
    <property type="entry name" value="DOLICHOL-PHOSPHATE MANNOSYLTRANSFERASE SUBUNIT 1"/>
    <property type="match status" value="1"/>
</dbReference>
<keyword evidence="2 5" id="KW-0328">Glycosyltransferase</keyword>
<sequence>MQIWCTYYLPQLAAMKHDFAVITPMANEEKDFSPFVNALTVVLNEMQSGRVYLIVDNASKDRTLHLCQDLAMQDNRFVAVWAPESKNVVDAYLIGYRNAATAKHEYIIEMDAGLSHDPKSLRHLLNPLVQGYDCTFGSRFTKGGAILDTNLKRTVLSKGGTLLTNLLLGTKLKDMTSGYQGFRLEVVERFLTYKLLSKAHFYQTELRYLLRKTRYIEVPIHYRSPSPRVSKKAVKNALHVLLYYFRKRILFKSISL</sequence>
<dbReference type="GO" id="GO:0016020">
    <property type="term" value="C:membrane"/>
    <property type="evidence" value="ECO:0007669"/>
    <property type="project" value="GOC"/>
</dbReference>
<dbReference type="InterPro" id="IPR039528">
    <property type="entry name" value="DPM1-like"/>
</dbReference>
<evidence type="ECO:0000256" key="2">
    <source>
        <dbReference type="ARBA" id="ARBA00022676"/>
    </source>
</evidence>
<accession>A0A2N3V436</accession>
<dbReference type="GO" id="GO:0004582">
    <property type="term" value="F:dolichyl-phosphate beta-D-mannosyltransferase activity"/>
    <property type="evidence" value="ECO:0007669"/>
    <property type="project" value="InterPro"/>
</dbReference>
<keyword evidence="3 5" id="KW-0808">Transferase</keyword>
<comment type="caution">
    <text evidence="5">The sequence shown here is derived from an EMBL/GenBank/DDBJ whole genome shotgun (WGS) entry which is preliminary data.</text>
</comment>
<keyword evidence="6" id="KW-1185">Reference proteome</keyword>
<evidence type="ECO:0000259" key="4">
    <source>
        <dbReference type="Pfam" id="PF00535"/>
    </source>
</evidence>
<proteinExistence type="inferred from homology"/>
<dbReference type="EMBL" id="PJMU01000001">
    <property type="protein sequence ID" value="PKV76385.1"/>
    <property type="molecule type" value="Genomic_DNA"/>
</dbReference>
<dbReference type="GO" id="GO:0009247">
    <property type="term" value="P:glycolipid biosynthetic process"/>
    <property type="evidence" value="ECO:0007669"/>
    <property type="project" value="TreeGrafter"/>
</dbReference>
<comment type="similarity">
    <text evidence="1">Belongs to the glycosyltransferase 2 family.</text>
</comment>
<evidence type="ECO:0000313" key="6">
    <source>
        <dbReference type="Proteomes" id="UP000233782"/>
    </source>
</evidence>
<dbReference type="AlphaFoldDB" id="A0A2N3V436"/>
<dbReference type="CDD" id="cd04179">
    <property type="entry name" value="DPM_DPG-synthase_like"/>
    <property type="match status" value="1"/>
</dbReference>
<evidence type="ECO:0000256" key="3">
    <source>
        <dbReference type="ARBA" id="ARBA00022679"/>
    </source>
</evidence>
<gene>
    <name evidence="5" type="ORF">BD749_1338</name>
</gene>
<reference evidence="5 6" key="1">
    <citation type="submission" date="2017-12" db="EMBL/GenBank/DDBJ databases">
        <title>Genomic Encyclopedia of Type Strains, Phase III (KMG-III): the genomes of soil and plant-associated and newly described type strains.</title>
        <authorList>
            <person name="Whitman W."/>
        </authorList>
    </citation>
    <scope>NUCLEOTIDE SEQUENCE [LARGE SCALE GENOMIC DNA]</scope>
    <source>
        <strain evidence="5 6">LP43</strain>
    </source>
</reference>
<dbReference type="PANTHER" id="PTHR43398:SF1">
    <property type="entry name" value="DOLICHOL-PHOSPHATE MANNOSYLTRANSFERASE SUBUNIT 1"/>
    <property type="match status" value="1"/>
</dbReference>
<feature type="domain" description="Glycosyltransferase 2-like" evidence="4">
    <location>
        <begin position="21"/>
        <end position="189"/>
    </location>
</feature>
<dbReference type="SUPFAM" id="SSF53448">
    <property type="entry name" value="Nucleotide-diphospho-sugar transferases"/>
    <property type="match status" value="1"/>
</dbReference>
<dbReference type="Gene3D" id="3.90.550.10">
    <property type="entry name" value="Spore Coat Polysaccharide Biosynthesis Protein SpsA, Chain A"/>
    <property type="match status" value="1"/>
</dbReference>
<name>A0A2N3V436_9BACT</name>
<evidence type="ECO:0000256" key="1">
    <source>
        <dbReference type="ARBA" id="ARBA00006739"/>
    </source>
</evidence>
<dbReference type="InterPro" id="IPR029044">
    <property type="entry name" value="Nucleotide-diphossugar_trans"/>
</dbReference>
<dbReference type="Proteomes" id="UP000233782">
    <property type="component" value="Unassembled WGS sequence"/>
</dbReference>
<organism evidence="5 6">
    <name type="scientific">Pontibacter ramchanderi</name>
    <dbReference type="NCBI Taxonomy" id="1179743"/>
    <lineage>
        <taxon>Bacteria</taxon>
        <taxon>Pseudomonadati</taxon>
        <taxon>Bacteroidota</taxon>
        <taxon>Cytophagia</taxon>
        <taxon>Cytophagales</taxon>
        <taxon>Hymenobacteraceae</taxon>
        <taxon>Pontibacter</taxon>
    </lineage>
</organism>
<protein>
    <submittedName>
        <fullName evidence="5">Dolichol-phosphate mannosyltransferase</fullName>
    </submittedName>
</protein>